<dbReference type="InterPro" id="IPR045004">
    <property type="entry name" value="ECH_dom"/>
</dbReference>
<comment type="caution">
    <text evidence="5">The sequence shown here is derived from an EMBL/GenBank/DDBJ whole genome shotgun (WGS) entry which is preliminary data.</text>
</comment>
<evidence type="ECO:0000256" key="1">
    <source>
        <dbReference type="ARBA" id="ARBA00001709"/>
    </source>
</evidence>
<protein>
    <recommendedName>
        <fullName evidence="2">3-hydroxyisobutyryl-CoA hydrolase</fullName>
        <ecNumber evidence="2">3.1.2.4</ecNumber>
    </recommendedName>
</protein>
<organism evidence="5 6">
    <name type="scientific">Gordonia amarae NBRC 15530</name>
    <dbReference type="NCBI Taxonomy" id="1075090"/>
    <lineage>
        <taxon>Bacteria</taxon>
        <taxon>Bacillati</taxon>
        <taxon>Actinomycetota</taxon>
        <taxon>Actinomycetes</taxon>
        <taxon>Mycobacteriales</taxon>
        <taxon>Gordoniaceae</taxon>
        <taxon>Gordonia</taxon>
    </lineage>
</organism>
<dbReference type="PANTHER" id="PTHR43176">
    <property type="entry name" value="3-HYDROXYISOBUTYRYL-COA HYDROLASE-RELATED"/>
    <property type="match status" value="1"/>
</dbReference>
<evidence type="ECO:0000256" key="2">
    <source>
        <dbReference type="ARBA" id="ARBA00011915"/>
    </source>
</evidence>
<reference evidence="5 6" key="1">
    <citation type="submission" date="2011-11" db="EMBL/GenBank/DDBJ databases">
        <title>Whole genome shotgun sequence of Gordonia amarae NBRC 15530.</title>
        <authorList>
            <person name="Takarada H."/>
            <person name="Hosoyama A."/>
            <person name="Tsuchikane K."/>
            <person name="Katsumata H."/>
            <person name="Yamazaki S."/>
            <person name="Fujita N."/>
        </authorList>
    </citation>
    <scope>NUCLEOTIDE SEQUENCE [LARGE SCALE GENOMIC DNA]</scope>
    <source>
        <strain evidence="5 6">NBRC 15530</strain>
    </source>
</reference>
<evidence type="ECO:0000313" key="5">
    <source>
        <dbReference type="EMBL" id="GAB07251.1"/>
    </source>
</evidence>
<comment type="catalytic activity">
    <reaction evidence="1">
        <text>3-hydroxy-2-methylpropanoyl-CoA + H2O = 3-hydroxy-2-methylpropanoate + CoA + H(+)</text>
        <dbReference type="Rhea" id="RHEA:20888"/>
        <dbReference type="ChEBI" id="CHEBI:11805"/>
        <dbReference type="ChEBI" id="CHEBI:15377"/>
        <dbReference type="ChEBI" id="CHEBI:15378"/>
        <dbReference type="ChEBI" id="CHEBI:57287"/>
        <dbReference type="ChEBI" id="CHEBI:57340"/>
        <dbReference type="EC" id="3.1.2.4"/>
    </reaction>
</comment>
<name>G7GUH6_9ACTN</name>
<dbReference type="AlphaFoldDB" id="G7GUH6"/>
<gene>
    <name evidence="5" type="ORF">GOAMR_63_00980</name>
</gene>
<dbReference type="EC" id="3.1.2.4" evidence="2"/>
<dbReference type="GO" id="GO:0003860">
    <property type="term" value="F:3-hydroxyisobutyryl-CoA hydrolase activity"/>
    <property type="evidence" value="ECO:0007669"/>
    <property type="project" value="UniProtKB-EC"/>
</dbReference>
<dbReference type="eggNOG" id="COG1024">
    <property type="taxonomic scope" value="Bacteria"/>
</dbReference>
<keyword evidence="3" id="KW-0378">Hydrolase</keyword>
<dbReference type="GO" id="GO:0005829">
    <property type="term" value="C:cytosol"/>
    <property type="evidence" value="ECO:0007669"/>
    <property type="project" value="TreeGrafter"/>
</dbReference>
<dbReference type="CDD" id="cd06558">
    <property type="entry name" value="crotonase-like"/>
    <property type="match status" value="1"/>
</dbReference>
<dbReference type="STRING" id="1075090.GOAMR_63_00980"/>
<dbReference type="InterPro" id="IPR029045">
    <property type="entry name" value="ClpP/crotonase-like_dom_sf"/>
</dbReference>
<dbReference type="SUPFAM" id="SSF52096">
    <property type="entry name" value="ClpP/crotonase"/>
    <property type="match status" value="1"/>
</dbReference>
<feature type="domain" description="Enoyl-CoA hydratase/isomerase" evidence="4">
    <location>
        <begin position="35"/>
        <end position="361"/>
    </location>
</feature>
<dbReference type="GO" id="GO:0006574">
    <property type="term" value="P:L-valine catabolic process"/>
    <property type="evidence" value="ECO:0007669"/>
    <property type="project" value="TreeGrafter"/>
</dbReference>
<accession>G7GUH6</accession>
<sequence length="380" mass="39593">MADSETAATGHGTPDNQASVLVTVDTPGTEGGGSVGTITLNRPKAINALDHEMALAMEQALLGWAVDGEISAAIVRGAGERGLCAGGDIVAIHRDAAVLSVGGKSDADAAASPSAAFWRDEYRLNTLISRYRKPYVAIMDGIVMGGGVGISAHGNIRVVTDHTKLGMPEVGIGFIPDVGGTHLLSKVPDELGTYVALTAGTIRAADAIAIGLADHYIPADGVAAALQWWQPGEAFPGADPGESALAEQRGWIREAFAGDSVADIIARCRALGTEEATKAAGIIEAKSPLAAAVTLRALREAAPRQDLAESLRVEYRLALRSLLNPDMAEGIRAQVIDKDRNPTWRHSDHAAVTAEEVDAFFAPLPVELELPIEAWIAPGA</sequence>
<dbReference type="Proteomes" id="UP000006023">
    <property type="component" value="Unassembled WGS sequence"/>
</dbReference>
<dbReference type="PANTHER" id="PTHR43176:SF3">
    <property type="entry name" value="3-HYDROXYISOBUTYRYL-COA HYDROLASE, MITOCHONDRIAL"/>
    <property type="match status" value="1"/>
</dbReference>
<evidence type="ECO:0000256" key="3">
    <source>
        <dbReference type="ARBA" id="ARBA00022801"/>
    </source>
</evidence>
<dbReference type="NCBIfam" id="NF004127">
    <property type="entry name" value="PRK05617.1"/>
    <property type="match status" value="1"/>
</dbReference>
<dbReference type="InterPro" id="IPR032259">
    <property type="entry name" value="HIBYL-CoA-H"/>
</dbReference>
<evidence type="ECO:0000259" key="4">
    <source>
        <dbReference type="Pfam" id="PF16113"/>
    </source>
</evidence>
<evidence type="ECO:0000313" key="6">
    <source>
        <dbReference type="Proteomes" id="UP000006023"/>
    </source>
</evidence>
<keyword evidence="6" id="KW-1185">Reference proteome</keyword>
<dbReference type="EMBL" id="BAED01000063">
    <property type="protein sequence ID" value="GAB07251.1"/>
    <property type="molecule type" value="Genomic_DNA"/>
</dbReference>
<dbReference type="Pfam" id="PF16113">
    <property type="entry name" value="ECH_2"/>
    <property type="match status" value="1"/>
</dbReference>
<dbReference type="Gene3D" id="3.90.226.10">
    <property type="entry name" value="2-enoyl-CoA Hydratase, Chain A, domain 1"/>
    <property type="match status" value="1"/>
</dbReference>
<proteinExistence type="predicted"/>